<protein>
    <submittedName>
        <fullName evidence="1">Uncharacterized protein</fullName>
    </submittedName>
</protein>
<sequence>MEKRMICGQCQQPVRQLKHSTLCQCGMKIVQKL</sequence>
<evidence type="ECO:0000313" key="1">
    <source>
        <dbReference type="EMBL" id="MDQ0162025.1"/>
    </source>
</evidence>
<keyword evidence="2" id="KW-1185">Reference proteome</keyword>
<proteinExistence type="predicted"/>
<dbReference type="EMBL" id="JAUSTR010000002">
    <property type="protein sequence ID" value="MDQ0162025.1"/>
    <property type="molecule type" value="Genomic_DNA"/>
</dbReference>
<reference evidence="1 2" key="1">
    <citation type="submission" date="2023-07" db="EMBL/GenBank/DDBJ databases">
        <title>Genomic Encyclopedia of Type Strains, Phase IV (KMG-IV): sequencing the most valuable type-strain genomes for metagenomic binning, comparative biology and taxonomic classification.</title>
        <authorList>
            <person name="Goeker M."/>
        </authorList>
    </citation>
    <scope>NUCLEOTIDE SEQUENCE [LARGE SCALE GENOMIC DNA]</scope>
    <source>
        <strain evidence="1 2">DSM 19092</strain>
    </source>
</reference>
<name>A0ABT9VM30_9BACI</name>
<gene>
    <name evidence="1" type="ORF">J2S06_001099</name>
</gene>
<accession>A0ABT9VM30</accession>
<dbReference type="Proteomes" id="UP001225646">
    <property type="component" value="Unassembled WGS sequence"/>
</dbReference>
<evidence type="ECO:0000313" key="2">
    <source>
        <dbReference type="Proteomes" id="UP001225646"/>
    </source>
</evidence>
<comment type="caution">
    <text evidence="1">The sequence shown here is derived from an EMBL/GenBank/DDBJ whole genome shotgun (WGS) entry which is preliminary data.</text>
</comment>
<organism evidence="1 2">
    <name type="scientific">Aeribacillus alveayuensis</name>
    <dbReference type="NCBI Taxonomy" id="279215"/>
    <lineage>
        <taxon>Bacteria</taxon>
        <taxon>Bacillati</taxon>
        <taxon>Bacillota</taxon>
        <taxon>Bacilli</taxon>
        <taxon>Bacillales</taxon>
        <taxon>Bacillaceae</taxon>
        <taxon>Aeribacillus</taxon>
    </lineage>
</organism>